<evidence type="ECO:0000256" key="4">
    <source>
        <dbReference type="ARBA" id="ARBA00022989"/>
    </source>
</evidence>
<dbReference type="GeneTree" id="ENSGT00730000111088"/>
<evidence type="ECO:0000256" key="6">
    <source>
        <dbReference type="SAM" id="Phobius"/>
    </source>
</evidence>
<dbReference type="Proteomes" id="UP000314987">
    <property type="component" value="Unassembled WGS sequence"/>
</dbReference>
<feature type="transmembrane region" description="Helical" evidence="6">
    <location>
        <begin position="69"/>
        <end position="91"/>
    </location>
</feature>
<evidence type="ECO:0000313" key="7">
    <source>
        <dbReference type="Ensembl" id="ENSVURP00010011504.1"/>
    </source>
</evidence>
<dbReference type="STRING" id="29139.ENSVURP00010011504"/>
<evidence type="ECO:0000313" key="8">
    <source>
        <dbReference type="Proteomes" id="UP000314987"/>
    </source>
</evidence>
<comment type="similarity">
    <text evidence="2">Belongs to the peroxisomal membrane protein PXMP2/4 family.</text>
</comment>
<dbReference type="InterPro" id="IPR007248">
    <property type="entry name" value="Mpv17_PMP22"/>
</dbReference>
<reference evidence="7" key="2">
    <citation type="submission" date="2025-08" db="UniProtKB">
        <authorList>
            <consortium name="Ensembl"/>
        </authorList>
    </citation>
    <scope>IDENTIFICATION</scope>
</reference>
<comment type="subcellular location">
    <subcellularLocation>
        <location evidence="1">Membrane</location>
        <topology evidence="1">Multi-pass membrane protein</topology>
    </subcellularLocation>
</comment>
<feature type="transmembrane region" description="Helical" evidence="6">
    <location>
        <begin position="26"/>
        <end position="49"/>
    </location>
</feature>
<reference evidence="7" key="3">
    <citation type="submission" date="2025-09" db="UniProtKB">
        <authorList>
            <consortium name="Ensembl"/>
        </authorList>
    </citation>
    <scope>IDENTIFICATION</scope>
</reference>
<evidence type="ECO:0000256" key="3">
    <source>
        <dbReference type="ARBA" id="ARBA00022692"/>
    </source>
</evidence>
<keyword evidence="5 6" id="KW-0472">Membrane</keyword>
<dbReference type="Ensembl" id="ENSVURT00010013062.1">
    <property type="protein sequence ID" value="ENSVURP00010011504.1"/>
    <property type="gene ID" value="ENSVURG00010008883.1"/>
</dbReference>
<organism evidence="7 8">
    <name type="scientific">Vombatus ursinus</name>
    <name type="common">Common wombat</name>
    <dbReference type="NCBI Taxonomy" id="29139"/>
    <lineage>
        <taxon>Eukaryota</taxon>
        <taxon>Metazoa</taxon>
        <taxon>Chordata</taxon>
        <taxon>Craniata</taxon>
        <taxon>Vertebrata</taxon>
        <taxon>Euteleostomi</taxon>
        <taxon>Mammalia</taxon>
        <taxon>Metatheria</taxon>
        <taxon>Diprotodontia</taxon>
        <taxon>Vombatidae</taxon>
        <taxon>Vombatus</taxon>
    </lineage>
</organism>
<dbReference type="OMA" id="FKPTICV"/>
<dbReference type="Pfam" id="PF04117">
    <property type="entry name" value="Mpv17_PMP22"/>
    <property type="match status" value="1"/>
</dbReference>
<evidence type="ECO:0008006" key="9">
    <source>
        <dbReference type="Google" id="ProtNLM"/>
    </source>
</evidence>
<proteinExistence type="inferred from homology"/>
<dbReference type="GO" id="GO:0016020">
    <property type="term" value="C:membrane"/>
    <property type="evidence" value="ECO:0007669"/>
    <property type="project" value="UniProtKB-SubCell"/>
</dbReference>
<evidence type="ECO:0000256" key="2">
    <source>
        <dbReference type="ARBA" id="ARBA00006824"/>
    </source>
</evidence>
<name>A0A4X2KHS4_VOMUR</name>
<evidence type="ECO:0000256" key="1">
    <source>
        <dbReference type="ARBA" id="ARBA00004141"/>
    </source>
</evidence>
<keyword evidence="8" id="KW-1185">Reference proteome</keyword>
<keyword evidence="4 6" id="KW-1133">Transmembrane helix</keyword>
<reference evidence="8" key="1">
    <citation type="submission" date="2018-12" db="EMBL/GenBank/DDBJ databases">
        <authorList>
            <person name="Yazar S."/>
        </authorList>
    </citation>
    <scope>NUCLEOTIDE SEQUENCE [LARGE SCALE GENOMIC DNA]</scope>
</reference>
<dbReference type="AlphaFoldDB" id="A0A4X2KHS4"/>
<protein>
    <recommendedName>
        <fullName evidence="9">Mpv17-like protein</fullName>
    </recommendedName>
</protein>
<evidence type="ECO:0000256" key="5">
    <source>
        <dbReference type="ARBA" id="ARBA00023136"/>
    </source>
</evidence>
<sequence length="121" mass="14284">MSILQKKEDKFLDLRQKFWNTYKTGLLYWPFVQVSFKPTICVNFLVQFIQNTNNKLFFFLPQLTNFSFVPIYFRTAYTGLCGFVWATFLCYSQQSGDGTVSSVFAWLKKKEAIEVERSPEK</sequence>
<gene>
    <name evidence="7" type="primary">MPV17L</name>
</gene>
<keyword evidence="3 6" id="KW-0812">Transmembrane</keyword>
<accession>A0A4X2KHS4</accession>